<organism evidence="3 4">
    <name type="scientific">Vibrio variabilis</name>
    <dbReference type="NCBI Taxonomy" id="990271"/>
    <lineage>
        <taxon>Bacteria</taxon>
        <taxon>Pseudomonadati</taxon>
        <taxon>Pseudomonadota</taxon>
        <taxon>Gammaproteobacteria</taxon>
        <taxon>Vibrionales</taxon>
        <taxon>Vibrionaceae</taxon>
        <taxon>Vibrio</taxon>
    </lineage>
</organism>
<comment type="caution">
    <text evidence="3">The sequence shown here is derived from an EMBL/GenBank/DDBJ whole genome shotgun (WGS) entry which is preliminary data.</text>
</comment>
<keyword evidence="4" id="KW-1185">Reference proteome</keyword>
<dbReference type="EMBL" id="BBMS01000036">
    <property type="protein sequence ID" value="GAL27954.1"/>
    <property type="molecule type" value="Genomic_DNA"/>
</dbReference>
<evidence type="ECO:0000259" key="2">
    <source>
        <dbReference type="Pfam" id="PF16548"/>
    </source>
</evidence>
<evidence type="ECO:0000256" key="1">
    <source>
        <dbReference type="SAM" id="SignalP"/>
    </source>
</evidence>
<proteinExistence type="predicted"/>
<dbReference type="Gene3D" id="3.30.1660.40">
    <property type="entry name" value="FlgT, N-terminal domain"/>
    <property type="match status" value="1"/>
</dbReference>
<accession>A0ABQ0JGR2</accession>
<feature type="chain" id="PRO_5045282950" evidence="1">
    <location>
        <begin position="24"/>
        <end position="66"/>
    </location>
</feature>
<feature type="domain" description="Flagellar assembly protein T N-terminal" evidence="2">
    <location>
        <begin position="24"/>
        <end position="62"/>
    </location>
</feature>
<keyword evidence="3" id="KW-0966">Cell projection</keyword>
<dbReference type="InterPro" id="IPR032370">
    <property type="entry name" value="FlgT_N"/>
</dbReference>
<keyword evidence="3" id="KW-0282">Flagellum</keyword>
<reference evidence="4" key="2">
    <citation type="submission" date="2014-09" db="EMBL/GenBank/DDBJ databases">
        <authorList>
            <consortium name="NBRP consortium"/>
            <person name="Sawabe T."/>
            <person name="Meirelles P."/>
            <person name="Nakanishi M."/>
            <person name="Sayaka M."/>
            <person name="Hattori M."/>
            <person name="Ohkuma M."/>
        </authorList>
    </citation>
    <scope>NUCLEOTIDE SEQUENCE [LARGE SCALE GENOMIC DNA]</scope>
    <source>
        <strain evidence="4">JCM 19239</strain>
    </source>
</reference>
<dbReference type="Proteomes" id="UP000029223">
    <property type="component" value="Unassembled WGS sequence"/>
</dbReference>
<reference evidence="4" key="1">
    <citation type="submission" date="2014-09" db="EMBL/GenBank/DDBJ databases">
        <title>Vibrio variabilis JCM 19239. (C206) whole genome shotgun sequence.</title>
        <authorList>
            <person name="Sawabe T."/>
            <person name="Meirelles P."/>
            <person name="Nakanishi M."/>
            <person name="Sayaka M."/>
            <person name="Hattori M."/>
            <person name="Ohkuma M."/>
        </authorList>
    </citation>
    <scope>NUCLEOTIDE SEQUENCE [LARGE SCALE GENOMIC DNA]</scope>
    <source>
        <strain evidence="4">JCM 19239</strain>
    </source>
</reference>
<protein>
    <submittedName>
        <fullName evidence="3">Flagellar protein FlgT</fullName>
    </submittedName>
</protein>
<feature type="signal peptide" evidence="1">
    <location>
        <begin position="1"/>
        <end position="23"/>
    </location>
</feature>
<name>A0ABQ0JGR2_9VIBR</name>
<sequence length="66" mass="7011">MKKIVSSLISTALMTMTASSAYAEWYEVTGTSTIVSSEKAARIYALEDAVYKAVDFSGADIGGSQH</sequence>
<keyword evidence="3" id="KW-0969">Cilium</keyword>
<gene>
    <name evidence="3" type="ORF">JCM19239_3411</name>
</gene>
<dbReference type="InterPro" id="IPR038180">
    <property type="entry name" value="FlgT_N_sf"/>
</dbReference>
<dbReference type="Pfam" id="PF16548">
    <property type="entry name" value="FlgT_N"/>
    <property type="match status" value="1"/>
</dbReference>
<evidence type="ECO:0000313" key="3">
    <source>
        <dbReference type="EMBL" id="GAL27954.1"/>
    </source>
</evidence>
<keyword evidence="1" id="KW-0732">Signal</keyword>
<evidence type="ECO:0000313" key="4">
    <source>
        <dbReference type="Proteomes" id="UP000029223"/>
    </source>
</evidence>